<keyword evidence="6" id="KW-0540">Nuclease</keyword>
<name>A0ABM1F1S9_PRICU</name>
<keyword evidence="3" id="KW-0863">Zinc-finger</keyword>
<evidence type="ECO:0000256" key="4">
    <source>
        <dbReference type="ARBA" id="ARBA00022833"/>
    </source>
</evidence>
<reference evidence="10" key="1">
    <citation type="submission" date="2025-08" db="UniProtKB">
        <authorList>
            <consortium name="RefSeq"/>
        </authorList>
    </citation>
    <scope>IDENTIFICATION</scope>
</reference>
<dbReference type="InterPro" id="IPR033315">
    <property type="entry name" value="Fan1-like"/>
</dbReference>
<accession>A0ABM1F1S9</accession>
<comment type="catalytic activity">
    <reaction evidence="6">
        <text>Hydrolytically removes 5'-nucleotides successively from the 3'-hydroxy termini of 3'-hydroxy-terminated oligonucleotides.</text>
        <dbReference type="EC" id="3.1.4.1"/>
    </reaction>
</comment>
<dbReference type="SMART" id="SM00734">
    <property type="entry name" value="ZnF_Rad18"/>
    <property type="match status" value="1"/>
</dbReference>
<sequence>MFIRIGVHRVTDRDGSLMQAGEYTNIGALGRCDSGDAMKQATILQFVNDNRLTTSSRARLVSCPACDAEVALSKINAHLDEGCRPTDRWKPSPASEAEVRSGPKRSEEVRRELAATKERPRTSEAEVGSPKRSEEVRRELAAIKERPSTSEGPALAATSLDVQRTEPASEQRSPDWNAASQRKRRRRSRDDGRRSKRKKIEDSERIAGSSDETRRGRAATSDFARRPSGCQGAPPSPRARENADGGFANGRGGASVANGVREEKETRKKRGALSRGVPRRRPADASGGTDAVVAAATDPLRVGVAERNDPYRRRGLVNDRLVKFSEGTGHVPPAASDAKDTPDGASGLDVKDALDGANRLDVKDALDGASGLSAESVSVGEGAPGEREDDAAERVPYYLNNFVFVMKSVLSNAEDRSLLDDADMQVVENFFQLSDAAKQLYVRLFQRKHCWLPVSRLRYPLIAEDLCPVVDELASSGFLLTGDHLKDVRMVLELLSGPDVRSLAKDLRVMGNKSKKSDLTQCVLDYASKQRSIFGKSMHGVVLKKARKMLGACCVVDEKPRVTLLRLLLLFSLTMITLDDEDAGMGQLYSLLMVNMGKISYPSYAISRTAKIFPERDSLIRFQSILCMATELTKHLQNNAFESGLQAYLNAKEQFRESYTNESIIAYDIALPVWLRDFTANSIYTKLLYMGVELLQKMRDYKDVRTGHRLSLYLRAVKICKSLRNKKLEHRMEEVTPVPCQEPPKVPPNYRHYSFSVV</sequence>
<dbReference type="Proteomes" id="UP000695022">
    <property type="component" value="Unplaced"/>
</dbReference>
<dbReference type="EC" id="3.1.4.1" evidence="6"/>
<keyword evidence="9" id="KW-1185">Reference proteome</keyword>
<comment type="similarity">
    <text evidence="6">Belongs to the FAN1 family.</text>
</comment>
<keyword evidence="5 6" id="KW-0234">DNA repair</keyword>
<dbReference type="PANTHER" id="PTHR15749">
    <property type="entry name" value="FANCONI-ASSOCIATED NUCLEASE 1"/>
    <property type="match status" value="1"/>
</dbReference>
<dbReference type="InterPro" id="IPR049126">
    <property type="entry name" value="FAN1-like_TPR"/>
</dbReference>
<dbReference type="GeneID" id="106818187"/>
<feature type="compositionally biased region" description="Basic and acidic residues" evidence="7">
    <location>
        <begin position="97"/>
        <end position="148"/>
    </location>
</feature>
<feature type="compositionally biased region" description="Basic residues" evidence="7">
    <location>
        <begin position="267"/>
        <end position="280"/>
    </location>
</feature>
<feature type="domain" description="UBZ4-type" evidence="8">
    <location>
        <begin position="60"/>
        <end position="84"/>
    </location>
</feature>
<feature type="compositionally biased region" description="Basic and acidic residues" evidence="7">
    <location>
        <begin position="188"/>
        <end position="215"/>
    </location>
</feature>
<comment type="cofactor">
    <cofactor evidence="6">
        <name>Mg(2+)</name>
        <dbReference type="ChEBI" id="CHEBI:18420"/>
    </cofactor>
    <cofactor evidence="6">
        <name>Mn(2+)</name>
        <dbReference type="ChEBI" id="CHEBI:29035"/>
    </cofactor>
</comment>
<feature type="region of interest" description="Disordered" evidence="7">
    <location>
        <begin position="83"/>
        <end position="292"/>
    </location>
</feature>
<gene>
    <name evidence="10" type="primary">LOC106818187</name>
</gene>
<dbReference type="PANTHER" id="PTHR15749:SF4">
    <property type="entry name" value="FANCONI-ASSOCIATED NUCLEASE 1"/>
    <property type="match status" value="1"/>
</dbReference>
<evidence type="ECO:0000313" key="10">
    <source>
        <dbReference type="RefSeq" id="XP_014678400.1"/>
    </source>
</evidence>
<dbReference type="Pfam" id="PF21315">
    <property type="entry name" value="FAN1_HTH"/>
    <property type="match status" value="1"/>
</dbReference>
<evidence type="ECO:0000256" key="7">
    <source>
        <dbReference type="SAM" id="MobiDB-lite"/>
    </source>
</evidence>
<keyword evidence="2 6" id="KW-0227">DNA damage</keyword>
<evidence type="ECO:0000256" key="3">
    <source>
        <dbReference type="ARBA" id="ARBA00022771"/>
    </source>
</evidence>
<protein>
    <recommendedName>
        <fullName evidence="6">Fanconi-associated nuclease</fullName>
        <ecNumber evidence="6">3.1.4.1</ecNumber>
    </recommendedName>
</protein>
<dbReference type="InterPro" id="IPR049125">
    <property type="entry name" value="FAN1-like_WH"/>
</dbReference>
<evidence type="ECO:0000256" key="6">
    <source>
        <dbReference type="RuleBase" id="RU365033"/>
    </source>
</evidence>
<feature type="region of interest" description="Disordered" evidence="7">
    <location>
        <begin position="326"/>
        <end position="350"/>
    </location>
</feature>
<keyword evidence="4" id="KW-0862">Zinc</keyword>
<keyword evidence="6" id="KW-0460">Magnesium</keyword>
<feature type="compositionally biased region" description="Basic and acidic residues" evidence="7">
    <location>
        <begin position="163"/>
        <end position="173"/>
    </location>
</feature>
<dbReference type="InterPro" id="IPR006642">
    <property type="entry name" value="Rad18_UBZ4"/>
</dbReference>
<organism evidence="9 10">
    <name type="scientific">Priapulus caudatus</name>
    <name type="common">Priapulid worm</name>
    <dbReference type="NCBI Taxonomy" id="37621"/>
    <lineage>
        <taxon>Eukaryota</taxon>
        <taxon>Metazoa</taxon>
        <taxon>Ecdysozoa</taxon>
        <taxon>Scalidophora</taxon>
        <taxon>Priapulida</taxon>
        <taxon>Priapulimorpha</taxon>
        <taxon>Priapulimorphida</taxon>
        <taxon>Priapulidae</taxon>
        <taxon>Priapulus</taxon>
    </lineage>
</organism>
<evidence type="ECO:0000313" key="9">
    <source>
        <dbReference type="Proteomes" id="UP000695022"/>
    </source>
</evidence>
<evidence type="ECO:0000256" key="5">
    <source>
        <dbReference type="ARBA" id="ARBA00023204"/>
    </source>
</evidence>
<evidence type="ECO:0000256" key="2">
    <source>
        <dbReference type="ARBA" id="ARBA00022763"/>
    </source>
</evidence>
<comment type="function">
    <text evidence="6">Nuclease required for the repair of DNA interstrand cross-links (ICL). Acts as a 5'-3' exonuclease that anchors at a cut end of DNA and cleaves DNA successively at every third nucleotide, allowing to excise an ICL from one strand through flanking incisions.</text>
</comment>
<keyword evidence="6" id="KW-0378">Hydrolase</keyword>
<dbReference type="Pfam" id="PF21170">
    <property type="entry name" value="FAN1_TPR"/>
    <property type="match status" value="1"/>
</dbReference>
<comment type="subcellular location">
    <subcellularLocation>
        <location evidence="6">Nucleus</location>
    </subcellularLocation>
</comment>
<keyword evidence="6" id="KW-0539">Nucleus</keyword>
<evidence type="ECO:0000256" key="1">
    <source>
        <dbReference type="ARBA" id="ARBA00022723"/>
    </source>
</evidence>
<dbReference type="RefSeq" id="XP_014678400.1">
    <property type="nucleotide sequence ID" value="XM_014822914.1"/>
</dbReference>
<proteinExistence type="inferred from homology"/>
<keyword evidence="1 6" id="KW-0479">Metal-binding</keyword>
<keyword evidence="6" id="KW-0464">Manganese</keyword>
<evidence type="ECO:0000259" key="8">
    <source>
        <dbReference type="SMART" id="SM00734"/>
    </source>
</evidence>